<dbReference type="GeneID" id="27728329"/>
<dbReference type="AlphaFoldDB" id="A0A084FYN8"/>
<sequence length="293" mass="33276">MVEVAESSPTGDVVLVVGPGRLRFRAHSATLEMTSEVFRDMLHDGWNVSASDHGEYILHDDNPAGFRLIFDVIHFRNRHRAPSAADILEAAIVAHKYQMGNALSPASRQWLRSRGAGSMHPRARMELLAAAYIFNDSEAFETISSELILEYAHHYHGIVDFKVLDVHLPWQVVHGLEERRAQLQIDLHQLLITLVDRRENCPCDKLKADALKALQEQYTFPRIQQVSILDIIRDILQIVYDGQDPKVAFDTYQPVGAPIAFTIYQALERLRKDSRLCLICIREGDSDPMSCEH</sequence>
<evidence type="ECO:0000259" key="1">
    <source>
        <dbReference type="PROSITE" id="PS50097"/>
    </source>
</evidence>
<comment type="caution">
    <text evidence="2">The sequence shown here is derived from an EMBL/GenBank/DDBJ whole genome shotgun (WGS) entry which is preliminary data.</text>
</comment>
<gene>
    <name evidence="2" type="ORF">SAPIO_CDS9257</name>
</gene>
<accession>A0A084FYN8</accession>
<dbReference type="KEGG" id="sapo:SAPIO_CDS9257"/>
<keyword evidence="3" id="KW-1185">Reference proteome</keyword>
<dbReference type="Gene3D" id="3.30.710.10">
    <property type="entry name" value="Potassium Channel Kv1.1, Chain A"/>
    <property type="match status" value="1"/>
</dbReference>
<name>A0A084FYN8_PSEDA</name>
<organism evidence="2 3">
    <name type="scientific">Pseudallescheria apiosperma</name>
    <name type="common">Scedosporium apiospermum</name>
    <dbReference type="NCBI Taxonomy" id="563466"/>
    <lineage>
        <taxon>Eukaryota</taxon>
        <taxon>Fungi</taxon>
        <taxon>Dikarya</taxon>
        <taxon>Ascomycota</taxon>
        <taxon>Pezizomycotina</taxon>
        <taxon>Sordariomycetes</taxon>
        <taxon>Hypocreomycetidae</taxon>
        <taxon>Microascales</taxon>
        <taxon>Microascaceae</taxon>
        <taxon>Scedosporium</taxon>
    </lineage>
</organism>
<dbReference type="InterPro" id="IPR011333">
    <property type="entry name" value="SKP1/BTB/POZ_sf"/>
</dbReference>
<evidence type="ECO:0000313" key="2">
    <source>
        <dbReference type="EMBL" id="KEZ40200.1"/>
    </source>
</evidence>
<dbReference type="OMA" id="RRENCPC"/>
<dbReference type="OrthoDB" id="5275938at2759"/>
<feature type="domain" description="BTB" evidence="1">
    <location>
        <begin position="11"/>
        <end position="74"/>
    </location>
</feature>
<dbReference type="EMBL" id="JOWA01000132">
    <property type="protein sequence ID" value="KEZ40200.1"/>
    <property type="molecule type" value="Genomic_DNA"/>
</dbReference>
<dbReference type="InterPro" id="IPR000210">
    <property type="entry name" value="BTB/POZ_dom"/>
</dbReference>
<proteinExistence type="predicted"/>
<protein>
    <recommendedName>
        <fullName evidence="1">BTB domain-containing protein</fullName>
    </recommendedName>
</protein>
<dbReference type="CDD" id="cd18186">
    <property type="entry name" value="BTB_POZ_ZBTB_KLHL-like"/>
    <property type="match status" value="1"/>
</dbReference>
<dbReference type="VEuPathDB" id="FungiDB:SAPIO_CDS9257"/>
<reference evidence="2 3" key="1">
    <citation type="journal article" date="2014" name="Genome Announc.">
        <title>Draft genome sequence of the pathogenic fungus Scedosporium apiospermum.</title>
        <authorList>
            <person name="Vandeputte P."/>
            <person name="Ghamrawi S."/>
            <person name="Rechenmann M."/>
            <person name="Iltis A."/>
            <person name="Giraud S."/>
            <person name="Fleury M."/>
            <person name="Thornton C."/>
            <person name="Delhaes L."/>
            <person name="Meyer W."/>
            <person name="Papon N."/>
            <person name="Bouchara J.P."/>
        </authorList>
    </citation>
    <scope>NUCLEOTIDE SEQUENCE [LARGE SCALE GENOMIC DNA]</scope>
    <source>
        <strain evidence="2 3">IHEM 14462</strain>
    </source>
</reference>
<evidence type="ECO:0000313" key="3">
    <source>
        <dbReference type="Proteomes" id="UP000028545"/>
    </source>
</evidence>
<dbReference type="Pfam" id="PF00651">
    <property type="entry name" value="BTB"/>
    <property type="match status" value="1"/>
</dbReference>
<dbReference type="SUPFAM" id="SSF54695">
    <property type="entry name" value="POZ domain"/>
    <property type="match status" value="1"/>
</dbReference>
<dbReference type="PROSITE" id="PS50097">
    <property type="entry name" value="BTB"/>
    <property type="match status" value="1"/>
</dbReference>
<dbReference type="Proteomes" id="UP000028545">
    <property type="component" value="Unassembled WGS sequence"/>
</dbReference>
<dbReference type="SMART" id="SM00225">
    <property type="entry name" value="BTB"/>
    <property type="match status" value="1"/>
</dbReference>
<dbReference type="RefSeq" id="XP_016639999.1">
    <property type="nucleotide sequence ID" value="XM_016790696.1"/>
</dbReference>
<dbReference type="HOGENOM" id="CLU_054243_0_0_1"/>